<dbReference type="Gene3D" id="2.40.10.10">
    <property type="entry name" value="Trypsin-like serine proteases"/>
    <property type="match status" value="1"/>
</dbReference>
<dbReference type="Proteomes" id="UP001153620">
    <property type="component" value="Chromosome 1"/>
</dbReference>
<organism evidence="4 5">
    <name type="scientific">Chironomus riparius</name>
    <dbReference type="NCBI Taxonomy" id="315576"/>
    <lineage>
        <taxon>Eukaryota</taxon>
        <taxon>Metazoa</taxon>
        <taxon>Ecdysozoa</taxon>
        <taxon>Arthropoda</taxon>
        <taxon>Hexapoda</taxon>
        <taxon>Insecta</taxon>
        <taxon>Pterygota</taxon>
        <taxon>Neoptera</taxon>
        <taxon>Endopterygota</taxon>
        <taxon>Diptera</taxon>
        <taxon>Nematocera</taxon>
        <taxon>Chironomoidea</taxon>
        <taxon>Chironomidae</taxon>
        <taxon>Chironominae</taxon>
        <taxon>Chironomus</taxon>
    </lineage>
</organism>
<evidence type="ECO:0000259" key="3">
    <source>
        <dbReference type="PROSITE" id="PS50240"/>
    </source>
</evidence>
<dbReference type="FunFam" id="2.40.10.10:FF:000068">
    <property type="entry name" value="transmembrane protease serine 2"/>
    <property type="match status" value="1"/>
</dbReference>
<dbReference type="InterPro" id="IPR001254">
    <property type="entry name" value="Trypsin_dom"/>
</dbReference>
<dbReference type="InterPro" id="IPR009003">
    <property type="entry name" value="Peptidase_S1_PA"/>
</dbReference>
<keyword evidence="5" id="KW-1185">Reference proteome</keyword>
<dbReference type="PANTHER" id="PTHR24252:SF7">
    <property type="entry name" value="HYALIN"/>
    <property type="match status" value="1"/>
</dbReference>
<dbReference type="InterPro" id="IPR018114">
    <property type="entry name" value="TRYPSIN_HIS"/>
</dbReference>
<dbReference type="PRINTS" id="PR00722">
    <property type="entry name" value="CHYMOTRYPSIN"/>
</dbReference>
<accession>A0A9N9RKA4</accession>
<dbReference type="Gene3D" id="3.40.50.150">
    <property type="entry name" value="Vaccinia Virus protein VP39"/>
    <property type="match status" value="1"/>
</dbReference>
<dbReference type="AlphaFoldDB" id="A0A9N9RKA4"/>
<evidence type="ECO:0000256" key="2">
    <source>
        <dbReference type="ARBA" id="ARBA00024195"/>
    </source>
</evidence>
<dbReference type="EMBL" id="OU895877">
    <property type="protein sequence ID" value="CAG9799743.1"/>
    <property type="molecule type" value="Genomic_DNA"/>
</dbReference>
<dbReference type="Pfam" id="PF06325">
    <property type="entry name" value="PrmA"/>
    <property type="match status" value="1"/>
</dbReference>
<dbReference type="CDD" id="cd00190">
    <property type="entry name" value="Tryp_SPc"/>
    <property type="match status" value="1"/>
</dbReference>
<sequence>MFTTRLIRKLIQIEFKVIRFNHYSTKISYFESIIAKETEIVTNQLVPEIKLHLITQNCRLYHAKADESELHEPFFAFFWAGGIALTRYMLDNPNLVKNKTCLDFGCGSGASSIAAMMCGAKKAVANDIDEVSLIAVNMNARLNDVKLETDSRNLINHPDSFNYDIIFLGDVFYDEEFAVQIIPWIQSLISADKRIIIGDPGRHAFNVFWISFDSTEAVPKIINGENAMDGQFPHMVQLSIKTADVPQYCGGSLLNDQWVLTAAHCFKKMISGRAYLGSVFWRAMPIKLKFKDVIIHPLYKNVNAHDIALVKLERSVNFTEYIKPVSLPSTSQTQSEEILYVPGFGETKNASQSMLYLRYVQMKEIPIEECSKEWEWKINESQLCAIGQAHFNHTTCRGDSGSGIIERAENNMTVLGIVSYGAPGCLGKPKVFTRVSSYLNFILSVTKIE</sequence>
<dbReference type="CDD" id="cd02440">
    <property type="entry name" value="AdoMet_MTases"/>
    <property type="match status" value="1"/>
</dbReference>
<dbReference type="PROSITE" id="PS00134">
    <property type="entry name" value="TRYPSIN_HIS"/>
    <property type="match status" value="1"/>
</dbReference>
<dbReference type="PROSITE" id="PS50240">
    <property type="entry name" value="TRYPSIN_DOM"/>
    <property type="match status" value="1"/>
</dbReference>
<feature type="domain" description="Peptidase S1" evidence="3">
    <location>
        <begin position="221"/>
        <end position="447"/>
    </location>
</feature>
<evidence type="ECO:0000313" key="4">
    <source>
        <dbReference type="EMBL" id="CAG9799743.1"/>
    </source>
</evidence>
<dbReference type="SUPFAM" id="SSF53335">
    <property type="entry name" value="S-adenosyl-L-methionine-dependent methyltransferases"/>
    <property type="match status" value="1"/>
</dbReference>
<dbReference type="InterPro" id="IPR029063">
    <property type="entry name" value="SAM-dependent_MTases_sf"/>
</dbReference>
<dbReference type="SMART" id="SM00020">
    <property type="entry name" value="Tryp_SPc"/>
    <property type="match status" value="1"/>
</dbReference>
<dbReference type="SUPFAM" id="SSF50494">
    <property type="entry name" value="Trypsin-like serine proteases"/>
    <property type="match status" value="1"/>
</dbReference>
<dbReference type="GO" id="GO:0006508">
    <property type="term" value="P:proteolysis"/>
    <property type="evidence" value="ECO:0007669"/>
    <property type="project" value="InterPro"/>
</dbReference>
<dbReference type="Pfam" id="PF00089">
    <property type="entry name" value="Trypsin"/>
    <property type="match status" value="1"/>
</dbReference>
<proteinExistence type="inferred from homology"/>
<reference evidence="4" key="1">
    <citation type="submission" date="2022-01" db="EMBL/GenBank/DDBJ databases">
        <authorList>
            <person name="King R."/>
        </authorList>
    </citation>
    <scope>NUCLEOTIDE SEQUENCE</scope>
</reference>
<name>A0A9N9RKA4_9DIPT</name>
<keyword evidence="1" id="KW-1015">Disulfide bond</keyword>
<evidence type="ECO:0000256" key="1">
    <source>
        <dbReference type="ARBA" id="ARBA00023157"/>
    </source>
</evidence>
<dbReference type="InterPro" id="IPR043504">
    <property type="entry name" value="Peptidase_S1_PA_chymotrypsin"/>
</dbReference>
<dbReference type="OrthoDB" id="5565075at2759"/>
<dbReference type="InterPro" id="IPR001314">
    <property type="entry name" value="Peptidase_S1A"/>
</dbReference>
<dbReference type="PANTHER" id="PTHR24252">
    <property type="entry name" value="ACROSIN-RELATED"/>
    <property type="match status" value="1"/>
</dbReference>
<protein>
    <recommendedName>
        <fullName evidence="3">Peptidase S1 domain-containing protein</fullName>
    </recommendedName>
</protein>
<evidence type="ECO:0000313" key="5">
    <source>
        <dbReference type="Proteomes" id="UP001153620"/>
    </source>
</evidence>
<comment type="similarity">
    <text evidence="2">Belongs to the peptidase S1 family. CLIP subfamily.</text>
</comment>
<dbReference type="GO" id="GO:0004252">
    <property type="term" value="F:serine-type endopeptidase activity"/>
    <property type="evidence" value="ECO:0007669"/>
    <property type="project" value="InterPro"/>
</dbReference>
<reference evidence="4" key="2">
    <citation type="submission" date="2022-10" db="EMBL/GenBank/DDBJ databases">
        <authorList>
            <consortium name="ENA_rothamsted_submissions"/>
            <consortium name="culmorum"/>
            <person name="King R."/>
        </authorList>
    </citation>
    <scope>NUCLEOTIDE SEQUENCE</scope>
</reference>
<gene>
    <name evidence="4" type="ORF">CHIRRI_LOCUS2701</name>
</gene>